<reference evidence="2 3" key="1">
    <citation type="submission" date="2018-08" db="EMBL/GenBank/DDBJ databases">
        <title>The multiple taxonomic identification of Sphingomonas gilva.</title>
        <authorList>
            <person name="Zhu D."/>
            <person name="Zheng S."/>
        </authorList>
    </citation>
    <scope>NUCLEOTIDE SEQUENCE [LARGE SCALE GENOMIC DNA]</scope>
    <source>
        <strain evidence="2 3">ZDH117</strain>
    </source>
</reference>
<dbReference type="EMBL" id="QWLV01000002">
    <property type="protein sequence ID" value="RHW18522.1"/>
    <property type="molecule type" value="Genomic_DNA"/>
</dbReference>
<evidence type="ECO:0000313" key="2">
    <source>
        <dbReference type="EMBL" id="RHW18522.1"/>
    </source>
</evidence>
<evidence type="ECO:0000259" key="1">
    <source>
        <dbReference type="Pfam" id="PF13480"/>
    </source>
</evidence>
<gene>
    <name evidence="2" type="ORF">D1610_05470</name>
</gene>
<dbReference type="InterPro" id="IPR038740">
    <property type="entry name" value="BioF2-like_GNAT_dom"/>
</dbReference>
<keyword evidence="3" id="KW-1185">Reference proteome</keyword>
<dbReference type="InterPro" id="IPR016181">
    <property type="entry name" value="Acyl_CoA_acyltransferase"/>
</dbReference>
<comment type="caution">
    <text evidence="2">The sequence shown here is derived from an EMBL/GenBank/DDBJ whole genome shotgun (WGS) entry which is preliminary data.</text>
</comment>
<evidence type="ECO:0000313" key="3">
    <source>
        <dbReference type="Proteomes" id="UP000266693"/>
    </source>
</evidence>
<sequence>MVQLGRGARRVTPTPIRFQIGARTLVSVPRRLHRVELNLGEVLAGALPDLPPLAAAQDGYSVVSLPAPRLSAVSRRAAGLIVHLRQAYTRYFVDLTLGWDGWLAGLSGNARGSLKRKQRRMAEAGGGAIDIRAYRTPGELAAFHALARGVSAATYQEKLLDAGLPADDAFLREMEELAAQDRARGWLLFLRGEAIAYLYCPAEGGTLIYDRLGHDPAHGDLSPGVVLLAGALKDAMEEARFGRMDFTSGEGQHKRAFATGGAPCVDLLLLRPTLANRVVLGALDRFDRAMALGKRAAAIPALRPLTQRLRRA</sequence>
<dbReference type="Proteomes" id="UP000266693">
    <property type="component" value="Unassembled WGS sequence"/>
</dbReference>
<dbReference type="Gene3D" id="3.40.630.30">
    <property type="match status" value="1"/>
</dbReference>
<keyword evidence="2" id="KW-0808">Transferase</keyword>
<dbReference type="OrthoDB" id="3773784at2"/>
<protein>
    <submittedName>
        <fullName evidence="2">GNAT family N-acetyltransferase</fullName>
    </submittedName>
</protein>
<dbReference type="GO" id="GO:0016740">
    <property type="term" value="F:transferase activity"/>
    <property type="evidence" value="ECO:0007669"/>
    <property type="project" value="UniProtKB-KW"/>
</dbReference>
<accession>A0A396RT08</accession>
<name>A0A396RT08_9SPHN</name>
<dbReference type="SUPFAM" id="SSF55729">
    <property type="entry name" value="Acyl-CoA N-acyltransferases (Nat)"/>
    <property type="match status" value="1"/>
</dbReference>
<proteinExistence type="predicted"/>
<dbReference type="AlphaFoldDB" id="A0A396RT08"/>
<organism evidence="2 3">
    <name type="scientific">Sphingomonas gilva</name>
    <dbReference type="NCBI Taxonomy" id="2305907"/>
    <lineage>
        <taxon>Bacteria</taxon>
        <taxon>Pseudomonadati</taxon>
        <taxon>Pseudomonadota</taxon>
        <taxon>Alphaproteobacteria</taxon>
        <taxon>Sphingomonadales</taxon>
        <taxon>Sphingomonadaceae</taxon>
        <taxon>Sphingomonas</taxon>
    </lineage>
</organism>
<feature type="domain" description="BioF2-like acetyltransferase" evidence="1">
    <location>
        <begin position="109"/>
        <end position="255"/>
    </location>
</feature>
<dbReference type="Pfam" id="PF13480">
    <property type="entry name" value="Acetyltransf_6"/>
    <property type="match status" value="1"/>
</dbReference>